<evidence type="ECO:0000313" key="9">
    <source>
        <dbReference type="Proteomes" id="UP000185596"/>
    </source>
</evidence>
<dbReference type="Pfam" id="PF00108">
    <property type="entry name" value="Thiolase_N"/>
    <property type="match status" value="1"/>
</dbReference>
<proteinExistence type="inferred from homology"/>
<evidence type="ECO:0000259" key="7">
    <source>
        <dbReference type="Pfam" id="PF02803"/>
    </source>
</evidence>
<feature type="active site" description="Proton acceptor" evidence="4">
    <location>
        <position position="391"/>
    </location>
</feature>
<dbReference type="Pfam" id="PF02803">
    <property type="entry name" value="Thiolase_C"/>
    <property type="match status" value="1"/>
</dbReference>
<dbReference type="PANTHER" id="PTHR18919">
    <property type="entry name" value="ACETYL-COA C-ACYLTRANSFERASE"/>
    <property type="match status" value="1"/>
</dbReference>
<dbReference type="RefSeq" id="WP_075129845.1">
    <property type="nucleotide sequence ID" value="NZ_MSIE01000090.1"/>
</dbReference>
<keyword evidence="9" id="KW-1185">Reference proteome</keyword>
<dbReference type="PANTHER" id="PTHR18919:SF134">
    <property type="entry name" value="BETA-KETOACYL COA THIOLASE FADA3-RELATED"/>
    <property type="match status" value="1"/>
</dbReference>
<dbReference type="SUPFAM" id="SSF53901">
    <property type="entry name" value="Thiolase-like"/>
    <property type="match status" value="2"/>
</dbReference>
<name>A0A1Q8C3M2_9PSEU</name>
<evidence type="ECO:0000256" key="2">
    <source>
        <dbReference type="ARBA" id="ARBA00022679"/>
    </source>
</evidence>
<dbReference type="NCBIfam" id="TIGR01930">
    <property type="entry name" value="AcCoA-C-Actrans"/>
    <property type="match status" value="1"/>
</dbReference>
<feature type="active site" description="Acyl-thioester intermediate" evidence="4">
    <location>
        <position position="90"/>
    </location>
</feature>
<accession>A0A1Q8C3M2</accession>
<sequence length="406" mass="42741">MPDAVIVSAVRSPIGRAGKGSLVDIRPDDLATQIVRAALDKVPELDPTDIDDLMLGCGLPGGEQGFNMGRVVAVELGYDHLPGCTVTRYCASSLQTTRMAFHAIRSGEGSVFVSAGVETVSRFAKGSSDSWPDTHNPLFAEAETRTATAAAEGAGEWHDPREDGAVPDVYIAMGQTAENLALAKGVTREDMDHFGVRSQNLAEEAIKAGFWAREITPVTLPDGRVVDTDDGPRPGVTYEKTSTLQPVFRPDGRVTAGNCCPLNDGAAALVVMSSDKAAELGLTPLARIVSTGVSGLSPEIMGLGPVEASRRALALAGMTIDDIDLVEINEAFAAQVIPSYRELGIDPDKLNVNGGAIAVGHPFGMTGARITTTLINSLRWHDKQFGLETMCVGGGQGMAMVIERLS</sequence>
<evidence type="ECO:0000256" key="1">
    <source>
        <dbReference type="ARBA" id="ARBA00010982"/>
    </source>
</evidence>
<dbReference type="CDD" id="cd00751">
    <property type="entry name" value="thiolase"/>
    <property type="match status" value="1"/>
</dbReference>
<dbReference type="InterPro" id="IPR020613">
    <property type="entry name" value="Thiolase_CS"/>
</dbReference>
<dbReference type="STRING" id="1912961.BU204_33630"/>
<dbReference type="PIRSF" id="PIRSF000429">
    <property type="entry name" value="Ac-CoA_Ac_transf"/>
    <property type="match status" value="1"/>
</dbReference>
<feature type="domain" description="Thiolase C-terminal" evidence="7">
    <location>
        <begin position="282"/>
        <end position="404"/>
    </location>
</feature>
<dbReference type="AlphaFoldDB" id="A0A1Q8C3M2"/>
<evidence type="ECO:0000313" key="8">
    <source>
        <dbReference type="EMBL" id="OLF08946.1"/>
    </source>
</evidence>
<dbReference type="InterPro" id="IPR016039">
    <property type="entry name" value="Thiolase-like"/>
</dbReference>
<evidence type="ECO:0000256" key="4">
    <source>
        <dbReference type="PIRSR" id="PIRSR000429-1"/>
    </source>
</evidence>
<keyword evidence="3 5" id="KW-0012">Acyltransferase</keyword>
<dbReference type="NCBIfam" id="NF005890">
    <property type="entry name" value="PRK07851.1"/>
    <property type="match status" value="1"/>
</dbReference>
<evidence type="ECO:0000259" key="6">
    <source>
        <dbReference type="Pfam" id="PF00108"/>
    </source>
</evidence>
<dbReference type="Gene3D" id="3.40.47.10">
    <property type="match status" value="1"/>
</dbReference>
<dbReference type="GO" id="GO:0016747">
    <property type="term" value="F:acyltransferase activity, transferring groups other than amino-acyl groups"/>
    <property type="evidence" value="ECO:0007669"/>
    <property type="project" value="InterPro"/>
</dbReference>
<protein>
    <submittedName>
        <fullName evidence="8">Acetyl-CoA acetyltransferase</fullName>
    </submittedName>
</protein>
<comment type="caution">
    <text evidence="8">The sequence shown here is derived from an EMBL/GenBank/DDBJ whole genome shotgun (WGS) entry which is preliminary data.</text>
</comment>
<dbReference type="OrthoDB" id="9764638at2"/>
<dbReference type="PROSITE" id="PS00737">
    <property type="entry name" value="THIOLASE_2"/>
    <property type="match status" value="1"/>
</dbReference>
<dbReference type="Proteomes" id="UP000185596">
    <property type="component" value="Unassembled WGS sequence"/>
</dbReference>
<dbReference type="FunFam" id="3.40.47.10:FF:000013">
    <property type="entry name" value="Acetyl-CoA acetyltransferase"/>
    <property type="match status" value="1"/>
</dbReference>
<reference evidence="8 9" key="1">
    <citation type="submission" date="2016-12" db="EMBL/GenBank/DDBJ databases">
        <title>The draft genome sequence of Actinophytocola sp. 11-183.</title>
        <authorList>
            <person name="Wang W."/>
            <person name="Yuan L."/>
        </authorList>
    </citation>
    <scope>NUCLEOTIDE SEQUENCE [LARGE SCALE GENOMIC DNA]</scope>
    <source>
        <strain evidence="8 9">11-183</strain>
    </source>
</reference>
<organism evidence="8 9">
    <name type="scientific">Actinophytocola xanthii</name>
    <dbReference type="NCBI Taxonomy" id="1912961"/>
    <lineage>
        <taxon>Bacteria</taxon>
        <taxon>Bacillati</taxon>
        <taxon>Actinomycetota</taxon>
        <taxon>Actinomycetes</taxon>
        <taxon>Pseudonocardiales</taxon>
        <taxon>Pseudonocardiaceae</taxon>
    </lineage>
</organism>
<dbReference type="InterPro" id="IPR002155">
    <property type="entry name" value="Thiolase"/>
</dbReference>
<dbReference type="InterPro" id="IPR020616">
    <property type="entry name" value="Thiolase_N"/>
</dbReference>
<keyword evidence="2 5" id="KW-0808">Transferase</keyword>
<feature type="domain" description="Thiolase N-terminal" evidence="6">
    <location>
        <begin position="5"/>
        <end position="274"/>
    </location>
</feature>
<gene>
    <name evidence="8" type="ORF">BU204_33630</name>
</gene>
<evidence type="ECO:0000256" key="3">
    <source>
        <dbReference type="ARBA" id="ARBA00023315"/>
    </source>
</evidence>
<feature type="active site" description="Proton acceptor" evidence="4">
    <location>
        <position position="361"/>
    </location>
</feature>
<dbReference type="EMBL" id="MSIE01000090">
    <property type="protein sequence ID" value="OLF08946.1"/>
    <property type="molecule type" value="Genomic_DNA"/>
</dbReference>
<dbReference type="InterPro" id="IPR020617">
    <property type="entry name" value="Thiolase_C"/>
</dbReference>
<comment type="similarity">
    <text evidence="1 5">Belongs to the thiolase-like superfamily. Thiolase family.</text>
</comment>
<evidence type="ECO:0000256" key="5">
    <source>
        <dbReference type="RuleBase" id="RU003557"/>
    </source>
</evidence>